<protein>
    <submittedName>
        <fullName evidence="9">Uncharacterized protein</fullName>
    </submittedName>
</protein>
<dbReference type="EMBL" id="JNBS01001454">
    <property type="protein sequence ID" value="OQS01807.1"/>
    <property type="molecule type" value="Genomic_DNA"/>
</dbReference>
<dbReference type="OrthoDB" id="430354at2759"/>
<evidence type="ECO:0000313" key="10">
    <source>
        <dbReference type="Proteomes" id="UP000243217"/>
    </source>
</evidence>
<keyword evidence="4" id="KW-0735">Signal-anchor</keyword>
<dbReference type="GO" id="GO:0000139">
    <property type="term" value="C:Golgi membrane"/>
    <property type="evidence" value="ECO:0007669"/>
    <property type="project" value="UniProtKB-SubCell"/>
</dbReference>
<dbReference type="GO" id="GO:0046354">
    <property type="term" value="P:mannan biosynthetic process"/>
    <property type="evidence" value="ECO:0007669"/>
    <property type="project" value="TreeGrafter"/>
</dbReference>
<accession>A0A1V9ZUX3</accession>
<dbReference type="PANTHER" id="PTHR31646:SF1">
    <property type="entry name" value="ALPHA-1,2-MANNOSYLTRANSFERASE MNN2"/>
    <property type="match status" value="1"/>
</dbReference>
<dbReference type="Proteomes" id="UP000243217">
    <property type="component" value="Unassembled WGS sequence"/>
</dbReference>
<keyword evidence="5" id="KW-1133">Transmembrane helix</keyword>
<evidence type="ECO:0000256" key="7">
    <source>
        <dbReference type="ARBA" id="ARBA00023136"/>
    </source>
</evidence>
<keyword evidence="6" id="KW-0333">Golgi apparatus</keyword>
<comment type="caution">
    <text evidence="9">The sequence shown here is derived from an EMBL/GenBank/DDBJ whole genome shotgun (WGS) entry which is preliminary data.</text>
</comment>
<dbReference type="PANTHER" id="PTHR31646">
    <property type="entry name" value="ALPHA-1,2-MANNOSYLTRANSFERASE MNN2"/>
    <property type="match status" value="1"/>
</dbReference>
<evidence type="ECO:0000256" key="8">
    <source>
        <dbReference type="ARBA" id="ARBA00037847"/>
    </source>
</evidence>
<keyword evidence="10" id="KW-1185">Reference proteome</keyword>
<evidence type="ECO:0000256" key="6">
    <source>
        <dbReference type="ARBA" id="ARBA00023034"/>
    </source>
</evidence>
<evidence type="ECO:0000256" key="4">
    <source>
        <dbReference type="ARBA" id="ARBA00022968"/>
    </source>
</evidence>
<keyword evidence="7" id="KW-0472">Membrane</keyword>
<evidence type="ECO:0000256" key="2">
    <source>
        <dbReference type="ARBA" id="ARBA00004606"/>
    </source>
</evidence>
<evidence type="ECO:0000256" key="1">
    <source>
        <dbReference type="ARBA" id="ARBA00004394"/>
    </source>
</evidence>
<proteinExistence type="predicted"/>
<gene>
    <name evidence="9" type="ORF">THRCLA_21609</name>
</gene>
<dbReference type="STRING" id="74557.A0A1V9ZUX3"/>
<sequence>MFMMQFLNDHSTDEAISKCVYKHYAVPSLVKFEIPQANRNRPVYDQRKPSLDQSCNTTIIAVMAGYCEVRNRLSGAIYRVMSTACDGQDIDLLVIWHKILHIFPLLQKTTNTIQLQLLELENHVTLCFQSTQKRFQLLRSYDCDLPIELFYRPEEMNSQKQFYFATFAHLRAILFLDCHNISLRDPTYLFDLLNASTSSNTLFQITPESQLWEYLDIPYVNVFEQDSGQLLIDKKNLLENLDLGYGDEDLFR</sequence>
<reference evidence="9 10" key="1">
    <citation type="journal article" date="2014" name="Genome Biol. Evol.">
        <title>The secreted proteins of Achlya hypogyna and Thraustotheca clavata identify the ancestral oomycete secretome and reveal gene acquisitions by horizontal gene transfer.</title>
        <authorList>
            <person name="Misner I."/>
            <person name="Blouin N."/>
            <person name="Leonard G."/>
            <person name="Richards T.A."/>
            <person name="Lane C.E."/>
        </authorList>
    </citation>
    <scope>NUCLEOTIDE SEQUENCE [LARGE SCALE GENOMIC DNA]</scope>
    <source>
        <strain evidence="9 10">ATCC 34112</strain>
    </source>
</reference>
<keyword evidence="3" id="KW-0812">Transmembrane</keyword>
<comment type="subcellular location">
    <subcellularLocation>
        <location evidence="8">Endomembrane system</location>
        <topology evidence="8">Single-pass membrane protein</topology>
    </subcellularLocation>
    <subcellularLocation>
        <location evidence="1">Golgi apparatus membrane</location>
    </subcellularLocation>
    <subcellularLocation>
        <location evidence="2">Membrane</location>
        <topology evidence="2">Single-pass type II membrane protein</topology>
    </subcellularLocation>
</comment>
<organism evidence="9 10">
    <name type="scientific">Thraustotheca clavata</name>
    <dbReference type="NCBI Taxonomy" id="74557"/>
    <lineage>
        <taxon>Eukaryota</taxon>
        <taxon>Sar</taxon>
        <taxon>Stramenopiles</taxon>
        <taxon>Oomycota</taxon>
        <taxon>Saprolegniomycetes</taxon>
        <taxon>Saprolegniales</taxon>
        <taxon>Achlyaceae</taxon>
        <taxon>Thraustotheca</taxon>
    </lineage>
</organism>
<evidence type="ECO:0000256" key="5">
    <source>
        <dbReference type="ARBA" id="ARBA00022989"/>
    </source>
</evidence>
<dbReference type="AlphaFoldDB" id="A0A1V9ZUX3"/>
<evidence type="ECO:0000313" key="9">
    <source>
        <dbReference type="EMBL" id="OQS01807.1"/>
    </source>
</evidence>
<dbReference type="GO" id="GO:0000026">
    <property type="term" value="F:alpha-1,2-mannosyltransferase activity"/>
    <property type="evidence" value="ECO:0007669"/>
    <property type="project" value="TreeGrafter"/>
</dbReference>
<evidence type="ECO:0000256" key="3">
    <source>
        <dbReference type="ARBA" id="ARBA00022692"/>
    </source>
</evidence>
<name>A0A1V9ZUX3_9STRA</name>